<sequence>MKNSVEVWFKGSSRQPQQNLLFKCQLLVKWDSTYIKSLVTVTFNASHRSALELQRGCYLDKQPQVTNFTRRVRVKRQTIIFIPYFIEFDSILRNVTDQQTKGNEKYLRVDKESELLLSFFTEQISEQSAMHVDGVQDVRIMISDGNESIGPTSPMCWKIFFRLDKINAT</sequence>
<name>A0A1J1I3D3_9DIPT</name>
<gene>
    <name evidence="1" type="ORF">CLUMA_CG008339</name>
</gene>
<dbReference type="Proteomes" id="UP000183832">
    <property type="component" value="Unassembled WGS sequence"/>
</dbReference>
<keyword evidence="2" id="KW-1185">Reference proteome</keyword>
<proteinExistence type="predicted"/>
<reference evidence="1 2" key="1">
    <citation type="submission" date="2015-04" db="EMBL/GenBank/DDBJ databases">
        <authorList>
            <person name="Syromyatnikov M.Y."/>
            <person name="Popov V.N."/>
        </authorList>
    </citation>
    <scope>NUCLEOTIDE SEQUENCE [LARGE SCALE GENOMIC DNA]</scope>
</reference>
<accession>A0A1J1I3D3</accession>
<evidence type="ECO:0000313" key="1">
    <source>
        <dbReference type="EMBL" id="CRK94847.1"/>
    </source>
</evidence>
<protein>
    <submittedName>
        <fullName evidence="1">CLUMA_CG008339, isoform A</fullName>
    </submittedName>
</protein>
<organism evidence="1 2">
    <name type="scientific">Clunio marinus</name>
    <dbReference type="NCBI Taxonomy" id="568069"/>
    <lineage>
        <taxon>Eukaryota</taxon>
        <taxon>Metazoa</taxon>
        <taxon>Ecdysozoa</taxon>
        <taxon>Arthropoda</taxon>
        <taxon>Hexapoda</taxon>
        <taxon>Insecta</taxon>
        <taxon>Pterygota</taxon>
        <taxon>Neoptera</taxon>
        <taxon>Endopterygota</taxon>
        <taxon>Diptera</taxon>
        <taxon>Nematocera</taxon>
        <taxon>Chironomoidea</taxon>
        <taxon>Chironomidae</taxon>
        <taxon>Clunio</taxon>
    </lineage>
</organism>
<dbReference type="AlphaFoldDB" id="A0A1J1I3D3"/>
<evidence type="ECO:0000313" key="2">
    <source>
        <dbReference type="Proteomes" id="UP000183832"/>
    </source>
</evidence>
<dbReference type="EMBL" id="CVRI01000040">
    <property type="protein sequence ID" value="CRK94847.1"/>
    <property type="molecule type" value="Genomic_DNA"/>
</dbReference>